<evidence type="ECO:0000259" key="4">
    <source>
        <dbReference type="SMART" id="SM00485"/>
    </source>
</evidence>
<dbReference type="SMART" id="SM00485">
    <property type="entry name" value="XPGN"/>
    <property type="match status" value="1"/>
</dbReference>
<sequence>MGVKGLTTLLQRLAPEAVRTNHISHYKGKSLAIDVSCFLNRFNPHPARVQRGLHRLCLYLHLHDIQPIFVFDGPDRIIEKEKEGIRREAMKERVKKSFQLEKIRKTRLKGLKGSAQILQDFSTEEVVSILEDMRKQDDGEGSIGGGSVGHVPMTPAVSATSDVGSEVESAGSKSKTPAIPTVVKTESAKTSPRSGAMITKQTAPSASPKRPSTTTPTKKSPSDGSSKGLYPQEELHLAKMYDLLEEDLIWVDEASSWTIPTLPDEFYRRLEQEHAKLLTTHGSGPYSTDTVKTSPTPEMEFEQLLGILGGTDEEELEGYDVFERELDMLDRMELDVDTLDGMDVIYDLSDQATEPIGDEDGVRHSLPPVLKTGTSIHNLVSSSDSPHIHPESTSLEGDSAALKKRIQMVLEEYIRSTEMSTEDAELEELTLTSTRKQRALDEMEQKLVQEIREYTGMETQMDPVLELEESMEPNSVIPLPRGILSAELAQRDVEEMLPKEEFVITATTTNEDSIQDVTPTIDTEPVWSVDSDPGDIAAAEREDDPVVMIEEATHINQDIEAATLAQESDQDLKSMIHSVLSAHRQIFMTLERRTLRVTRPLVLSCQRLLVAMGEPVIEAKDAEAEAVCAQLTTLGLTDASVSEDTDTAVFGNGLLLRQVGATGDRDIIEINPVVAREQLGLSRDAFRDLCILCGTDFSG</sequence>
<reference evidence="5" key="1">
    <citation type="journal article" date="2020" name="Fungal Divers.">
        <title>Resolving the Mortierellaceae phylogeny through synthesis of multi-gene phylogenetics and phylogenomics.</title>
        <authorList>
            <person name="Vandepol N."/>
            <person name="Liber J."/>
            <person name="Desiro A."/>
            <person name="Na H."/>
            <person name="Kennedy M."/>
            <person name="Barry K."/>
            <person name="Grigoriev I.V."/>
            <person name="Miller A.N."/>
            <person name="O'Donnell K."/>
            <person name="Stajich J.E."/>
            <person name="Bonito G."/>
        </authorList>
    </citation>
    <scope>NUCLEOTIDE SEQUENCE</scope>
    <source>
        <strain evidence="5">NVP60</strain>
    </source>
</reference>
<feature type="compositionally biased region" description="Low complexity" evidence="2">
    <location>
        <begin position="202"/>
        <end position="219"/>
    </location>
</feature>
<feature type="coiled-coil region" evidence="1">
    <location>
        <begin position="426"/>
        <end position="460"/>
    </location>
</feature>
<evidence type="ECO:0000313" key="5">
    <source>
        <dbReference type="EMBL" id="KAG0293827.1"/>
    </source>
</evidence>
<dbReference type="InterPro" id="IPR006086">
    <property type="entry name" value="XPG-I_dom"/>
</dbReference>
<dbReference type="AlphaFoldDB" id="A0A9P6UGE8"/>
<feature type="non-terminal residue" evidence="5">
    <location>
        <position position="699"/>
    </location>
</feature>
<dbReference type="GO" id="GO:0004518">
    <property type="term" value="F:nuclease activity"/>
    <property type="evidence" value="ECO:0007669"/>
    <property type="project" value="InterPro"/>
</dbReference>
<organism evidence="5 6">
    <name type="scientific">Linnemannia gamsii</name>
    <dbReference type="NCBI Taxonomy" id="64522"/>
    <lineage>
        <taxon>Eukaryota</taxon>
        <taxon>Fungi</taxon>
        <taxon>Fungi incertae sedis</taxon>
        <taxon>Mucoromycota</taxon>
        <taxon>Mortierellomycotina</taxon>
        <taxon>Mortierellomycetes</taxon>
        <taxon>Mortierellales</taxon>
        <taxon>Mortierellaceae</taxon>
        <taxon>Linnemannia</taxon>
    </lineage>
</organism>
<evidence type="ECO:0000256" key="2">
    <source>
        <dbReference type="SAM" id="MobiDB-lite"/>
    </source>
</evidence>
<dbReference type="GO" id="GO:0006974">
    <property type="term" value="P:DNA damage response"/>
    <property type="evidence" value="ECO:0007669"/>
    <property type="project" value="UniProtKB-ARBA"/>
</dbReference>
<evidence type="ECO:0000313" key="6">
    <source>
        <dbReference type="Proteomes" id="UP000823405"/>
    </source>
</evidence>
<protein>
    <submittedName>
        <fullName evidence="5">Elongation of fatty acids protein 2</fullName>
    </submittedName>
</protein>
<dbReference type="InterPro" id="IPR006084">
    <property type="entry name" value="XPG/Rad2"/>
</dbReference>
<dbReference type="Pfam" id="PF00867">
    <property type="entry name" value="XPG_I"/>
    <property type="match status" value="1"/>
</dbReference>
<evidence type="ECO:0000259" key="3">
    <source>
        <dbReference type="SMART" id="SM00484"/>
    </source>
</evidence>
<name>A0A9P6UGE8_9FUNG</name>
<dbReference type="Proteomes" id="UP000823405">
    <property type="component" value="Unassembled WGS sequence"/>
</dbReference>
<dbReference type="PANTHER" id="PTHR11081">
    <property type="entry name" value="FLAP ENDONUCLEASE FAMILY MEMBER"/>
    <property type="match status" value="1"/>
</dbReference>
<dbReference type="InterPro" id="IPR029060">
    <property type="entry name" value="PIN-like_dom_sf"/>
</dbReference>
<dbReference type="EMBL" id="JAAAIN010002383">
    <property type="protein sequence ID" value="KAG0293827.1"/>
    <property type="molecule type" value="Genomic_DNA"/>
</dbReference>
<evidence type="ECO:0000256" key="1">
    <source>
        <dbReference type="SAM" id="Coils"/>
    </source>
</evidence>
<dbReference type="OrthoDB" id="31113at2759"/>
<dbReference type="SMART" id="SM00484">
    <property type="entry name" value="XPGI"/>
    <property type="match status" value="1"/>
</dbReference>
<dbReference type="Pfam" id="PF00752">
    <property type="entry name" value="XPG_N"/>
    <property type="match status" value="1"/>
</dbReference>
<gene>
    <name evidence="5" type="primary">FEN1_1</name>
    <name evidence="5" type="ORF">BGZ97_005238</name>
</gene>
<dbReference type="InterPro" id="IPR006085">
    <property type="entry name" value="XPG_DNA_repair_N"/>
</dbReference>
<accession>A0A9P6UGE8</accession>
<feature type="region of interest" description="Disordered" evidence="2">
    <location>
        <begin position="136"/>
        <end position="229"/>
    </location>
</feature>
<feature type="domain" description="XPG N-terminal" evidence="4">
    <location>
        <begin position="1"/>
        <end position="93"/>
    </location>
</feature>
<dbReference type="SUPFAM" id="SSF88723">
    <property type="entry name" value="PIN domain-like"/>
    <property type="match status" value="1"/>
</dbReference>
<dbReference type="PRINTS" id="PR00853">
    <property type="entry name" value="XPGRADSUPER"/>
</dbReference>
<keyword evidence="1" id="KW-0175">Coiled coil</keyword>
<proteinExistence type="predicted"/>
<comment type="caution">
    <text evidence="5">The sequence shown here is derived from an EMBL/GenBank/DDBJ whole genome shotgun (WGS) entry which is preliminary data.</text>
</comment>
<keyword evidence="6" id="KW-1185">Reference proteome</keyword>
<feature type="domain" description="XPG-I" evidence="3">
    <location>
        <begin position="610"/>
        <end position="681"/>
    </location>
</feature>
<dbReference type="Gene3D" id="3.40.50.1010">
    <property type="entry name" value="5'-nuclease"/>
    <property type="match status" value="2"/>
</dbReference>